<dbReference type="PANTHER" id="PTHR11113:SF14">
    <property type="entry name" value="N-ACETYLGLUCOSAMINE-6-PHOSPHATE DEACETYLASE"/>
    <property type="match status" value="1"/>
</dbReference>
<dbReference type="CDD" id="cd00854">
    <property type="entry name" value="NagA"/>
    <property type="match status" value="1"/>
</dbReference>
<dbReference type="Pfam" id="PF01979">
    <property type="entry name" value="Amidohydro_1"/>
    <property type="match status" value="1"/>
</dbReference>
<dbReference type="Gene3D" id="3.20.20.140">
    <property type="entry name" value="Metal-dependent hydrolases"/>
    <property type="match status" value="1"/>
</dbReference>
<organism evidence="7 8">
    <name type="scientific">Undibacterium macrobrachii</name>
    <dbReference type="NCBI Taxonomy" id="1119058"/>
    <lineage>
        <taxon>Bacteria</taxon>
        <taxon>Pseudomonadati</taxon>
        <taxon>Pseudomonadota</taxon>
        <taxon>Betaproteobacteria</taxon>
        <taxon>Burkholderiales</taxon>
        <taxon>Oxalobacteraceae</taxon>
        <taxon>Undibacterium</taxon>
    </lineage>
</organism>
<dbReference type="Gene3D" id="2.30.40.10">
    <property type="entry name" value="Urease, subunit C, domain 1"/>
    <property type="match status" value="1"/>
</dbReference>
<sequence>MISVQQAQQSPMQTKMQTIQGNVLTADGWVAGTISFADKIEEIQGSAVDPRSNNAAYILPGFIDLHVHGAGGKDTMEAGDAVQVISRMHAQHGTTSMLATTMTAPMSDLEAALQALAGVCQQRTAGSARVLGVHLEGPYINPGKLGAQPDFAHAGSLEQVKYLDAIAPIKLITLAPEVEGNLAMVSQLTALGMRVQLGHTLGTYEDGVAALENGASSFTHLYNAMSRLDHRAPGMVGAALAHANFAEIIPDLLHVHPGAIKAAMRAIPKVYCVTDSTSASGMPDGEYMLGRQVVHKCLGGVRLADGTLAGSTLTMDQALRNLVKIGLELDDASKRVSTYAADFLGLSDRGRLQVNAYADLVVLDRDLNLVAVYIEGEKIELKDA</sequence>
<evidence type="ECO:0000313" key="8">
    <source>
        <dbReference type="Proteomes" id="UP000620127"/>
    </source>
</evidence>
<dbReference type="EMBL" id="BMYT01000005">
    <property type="protein sequence ID" value="GGX21627.1"/>
    <property type="molecule type" value="Genomic_DNA"/>
</dbReference>
<comment type="caution">
    <text evidence="7">The sequence shown here is derived from an EMBL/GenBank/DDBJ whole genome shotgun (WGS) entry which is preliminary data.</text>
</comment>
<evidence type="ECO:0000256" key="5">
    <source>
        <dbReference type="PIRNR" id="PIRNR038994"/>
    </source>
</evidence>
<dbReference type="NCBIfam" id="TIGR00221">
    <property type="entry name" value="nagA"/>
    <property type="match status" value="1"/>
</dbReference>
<comment type="similarity">
    <text evidence="1 5">Belongs to the metallo-dependent hydrolases superfamily. NagA family.</text>
</comment>
<evidence type="ECO:0000256" key="3">
    <source>
        <dbReference type="ARBA" id="ARBA00022801"/>
    </source>
</evidence>
<keyword evidence="8" id="KW-1185">Reference proteome</keyword>
<accession>A0ABQ2XKD5</accession>
<proteinExistence type="inferred from homology"/>
<evidence type="ECO:0000256" key="4">
    <source>
        <dbReference type="ARBA" id="ARBA00023277"/>
    </source>
</evidence>
<dbReference type="SUPFAM" id="SSF51556">
    <property type="entry name" value="Metallo-dependent hydrolases"/>
    <property type="match status" value="1"/>
</dbReference>
<dbReference type="Proteomes" id="UP000620127">
    <property type="component" value="Unassembled WGS sequence"/>
</dbReference>
<dbReference type="InterPro" id="IPR006680">
    <property type="entry name" value="Amidohydro-rel"/>
</dbReference>
<evidence type="ECO:0000259" key="6">
    <source>
        <dbReference type="Pfam" id="PF01979"/>
    </source>
</evidence>
<reference evidence="8" key="1">
    <citation type="journal article" date="2019" name="Int. J. Syst. Evol. Microbiol.">
        <title>The Global Catalogue of Microorganisms (GCM) 10K type strain sequencing project: providing services to taxonomists for standard genome sequencing and annotation.</title>
        <authorList>
            <consortium name="The Broad Institute Genomics Platform"/>
            <consortium name="The Broad Institute Genome Sequencing Center for Infectious Disease"/>
            <person name="Wu L."/>
            <person name="Ma J."/>
        </authorList>
    </citation>
    <scope>NUCLEOTIDE SEQUENCE [LARGE SCALE GENOMIC DNA]</scope>
    <source>
        <strain evidence="8">KCTC 23916</strain>
    </source>
</reference>
<keyword evidence="2" id="KW-0479">Metal-binding</keyword>
<feature type="domain" description="Amidohydrolase-related" evidence="6">
    <location>
        <begin position="57"/>
        <end position="377"/>
    </location>
</feature>
<dbReference type="InterPro" id="IPR032466">
    <property type="entry name" value="Metal_Hydrolase"/>
</dbReference>
<dbReference type="PANTHER" id="PTHR11113">
    <property type="entry name" value="N-ACETYLGLUCOSAMINE-6-PHOSPHATE DEACETYLASE"/>
    <property type="match status" value="1"/>
</dbReference>
<dbReference type="PIRSF" id="PIRSF038994">
    <property type="entry name" value="NagA"/>
    <property type="match status" value="1"/>
</dbReference>
<keyword evidence="4 5" id="KW-0119">Carbohydrate metabolism</keyword>
<protein>
    <submittedName>
        <fullName evidence="7">N-acetylglucosamine-6-phosphate deacetylase</fullName>
    </submittedName>
</protein>
<evidence type="ECO:0000313" key="7">
    <source>
        <dbReference type="EMBL" id="GGX21627.1"/>
    </source>
</evidence>
<dbReference type="SUPFAM" id="SSF51338">
    <property type="entry name" value="Composite domain of metallo-dependent hydrolases"/>
    <property type="match status" value="1"/>
</dbReference>
<dbReference type="InterPro" id="IPR011059">
    <property type="entry name" value="Metal-dep_hydrolase_composite"/>
</dbReference>
<name>A0ABQ2XKD5_9BURK</name>
<dbReference type="InterPro" id="IPR003764">
    <property type="entry name" value="GlcNAc_6-P_deAcase"/>
</dbReference>
<keyword evidence="3 5" id="KW-0378">Hydrolase</keyword>
<evidence type="ECO:0000256" key="1">
    <source>
        <dbReference type="ARBA" id="ARBA00010716"/>
    </source>
</evidence>
<evidence type="ECO:0000256" key="2">
    <source>
        <dbReference type="ARBA" id="ARBA00022723"/>
    </source>
</evidence>
<gene>
    <name evidence="7" type="primary">nagA</name>
    <name evidence="7" type="ORF">GCM10011282_29760</name>
</gene>